<reference evidence="1 2" key="1">
    <citation type="submission" date="2016-10" db="EMBL/GenBank/DDBJ databases">
        <authorList>
            <person name="de Groot N.N."/>
        </authorList>
    </citation>
    <scope>NUCLEOTIDE SEQUENCE [LARGE SCALE GENOMIC DNA]</scope>
    <source>
        <strain evidence="1 2">DSM 2179</strain>
    </source>
</reference>
<dbReference type="AlphaFoldDB" id="A0A1H7C0K5"/>
<dbReference type="STRING" id="84035.SAMN05660742_117120"/>
<evidence type="ECO:0000313" key="2">
    <source>
        <dbReference type="Proteomes" id="UP000199662"/>
    </source>
</evidence>
<name>A0A1H7C0K5_9FIRM</name>
<dbReference type="Proteomes" id="UP000199662">
    <property type="component" value="Unassembled WGS sequence"/>
</dbReference>
<dbReference type="SUPFAM" id="SSF58104">
    <property type="entry name" value="Methyl-accepting chemotaxis protein (MCP) signaling domain"/>
    <property type="match status" value="1"/>
</dbReference>
<keyword evidence="2" id="KW-1185">Reference proteome</keyword>
<dbReference type="Gene3D" id="1.10.287.950">
    <property type="entry name" value="Methyl-accepting chemotaxis protein"/>
    <property type="match status" value="1"/>
</dbReference>
<accession>A0A1H7C0K5</accession>
<dbReference type="EMBL" id="FNZK01000017">
    <property type="protein sequence ID" value="SEJ80512.1"/>
    <property type="molecule type" value="Genomic_DNA"/>
</dbReference>
<sequence length="88" mass="9385">MELFGKLNQMRMGGRSSLLSFEMASGSQQIVVSTKAIDDISKATAAQTQTVSAATEEQSATMEEIAASSQMLAKLAAELTMAVHKFKI</sequence>
<organism evidence="1 2">
    <name type="scientific">Propionispira arboris</name>
    <dbReference type="NCBI Taxonomy" id="84035"/>
    <lineage>
        <taxon>Bacteria</taxon>
        <taxon>Bacillati</taxon>
        <taxon>Bacillota</taxon>
        <taxon>Negativicutes</taxon>
        <taxon>Selenomonadales</taxon>
        <taxon>Selenomonadaceae</taxon>
        <taxon>Propionispira</taxon>
    </lineage>
</organism>
<protein>
    <submittedName>
        <fullName evidence="1">Methyl-accepting chemotaxis protein</fullName>
    </submittedName>
</protein>
<proteinExistence type="predicted"/>
<gene>
    <name evidence="1" type="ORF">SAMN05660742_117120</name>
</gene>
<evidence type="ECO:0000313" key="1">
    <source>
        <dbReference type="EMBL" id="SEJ80512.1"/>
    </source>
</evidence>